<keyword evidence="3" id="KW-1185">Reference proteome</keyword>
<dbReference type="Proteomes" id="UP000031036">
    <property type="component" value="Unassembled WGS sequence"/>
</dbReference>
<gene>
    <name evidence="2" type="ORF">Tcan_17248</name>
</gene>
<evidence type="ECO:0000313" key="2">
    <source>
        <dbReference type="EMBL" id="KHN85281.1"/>
    </source>
</evidence>
<proteinExistence type="predicted"/>
<feature type="region of interest" description="Disordered" evidence="1">
    <location>
        <begin position="1"/>
        <end position="36"/>
    </location>
</feature>
<dbReference type="OrthoDB" id="5841058at2759"/>
<comment type="caution">
    <text evidence="2">The sequence shown here is derived from an EMBL/GenBank/DDBJ whole genome shotgun (WGS) entry which is preliminary data.</text>
</comment>
<dbReference type="AlphaFoldDB" id="A0A0B2VP52"/>
<feature type="compositionally biased region" description="Polar residues" evidence="1">
    <location>
        <begin position="99"/>
        <end position="110"/>
    </location>
</feature>
<accession>A0A0B2VP52</accession>
<dbReference type="STRING" id="6265.A0A0B2VP52"/>
<feature type="compositionally biased region" description="Polar residues" evidence="1">
    <location>
        <begin position="57"/>
        <end position="75"/>
    </location>
</feature>
<feature type="region of interest" description="Disordered" evidence="1">
    <location>
        <begin position="51"/>
        <end position="110"/>
    </location>
</feature>
<reference evidence="2 3" key="1">
    <citation type="submission" date="2014-11" db="EMBL/GenBank/DDBJ databases">
        <title>Genetic blueprint of the zoonotic pathogen Toxocara canis.</title>
        <authorList>
            <person name="Zhu X.-Q."/>
            <person name="Korhonen P.K."/>
            <person name="Cai H."/>
            <person name="Young N.D."/>
            <person name="Nejsum P."/>
            <person name="von Samson-Himmelstjerna G."/>
            <person name="Boag P.R."/>
            <person name="Tan P."/>
            <person name="Li Q."/>
            <person name="Min J."/>
            <person name="Yang Y."/>
            <person name="Wang X."/>
            <person name="Fang X."/>
            <person name="Hall R.S."/>
            <person name="Hofmann A."/>
            <person name="Sternberg P.W."/>
            <person name="Jex A.R."/>
            <person name="Gasser R.B."/>
        </authorList>
    </citation>
    <scope>NUCLEOTIDE SEQUENCE [LARGE SCALE GENOMIC DNA]</scope>
    <source>
        <strain evidence="2">PN_DK_2014</strain>
    </source>
</reference>
<evidence type="ECO:0000313" key="3">
    <source>
        <dbReference type="Proteomes" id="UP000031036"/>
    </source>
</evidence>
<feature type="compositionally biased region" description="Basic residues" evidence="1">
    <location>
        <begin position="81"/>
        <end position="93"/>
    </location>
</feature>
<name>A0A0B2VP52_TOXCA</name>
<dbReference type="EMBL" id="JPKZ01000838">
    <property type="protein sequence ID" value="KHN85281.1"/>
    <property type="molecule type" value="Genomic_DNA"/>
</dbReference>
<feature type="compositionally biased region" description="Polar residues" evidence="1">
    <location>
        <begin position="1"/>
        <end position="13"/>
    </location>
</feature>
<protein>
    <submittedName>
        <fullName evidence="2">Uncharacterized protein</fullName>
    </submittedName>
</protein>
<evidence type="ECO:0000256" key="1">
    <source>
        <dbReference type="SAM" id="MobiDB-lite"/>
    </source>
</evidence>
<sequence>MPSSPLVASTLNYPPSAEGVIHHDPLAMSSSDSKRSELFSILDDDSELRRLCDDDNASNLPTSPVNVSCSQSRSLADNHKGRAAPKRAPRKKHSPDVAPTSSSECLSASSDINSEGSAYVTPYSKMAVHCYHPYNTPSIYENTPKLKHKKCNLRSTAPVLYDLLSDDCEAGSRDRSNAIPYTSALTSELCRSVDLYLNPLPLPLPLVATSTLPLLPPHDQRPIAYFNNLMQQSLLMNSAPINLLKMVQPADSLTDWPTTPAFGQTPLSTQLCKELENLPTECALIGDHYRVSLDKQVYKWKRCQNGSFEIRMLSAVGGRLIFVNIMNCFKFYRSFEFAICRAAADIRFI</sequence>
<organism evidence="2 3">
    <name type="scientific">Toxocara canis</name>
    <name type="common">Canine roundworm</name>
    <dbReference type="NCBI Taxonomy" id="6265"/>
    <lineage>
        <taxon>Eukaryota</taxon>
        <taxon>Metazoa</taxon>
        <taxon>Ecdysozoa</taxon>
        <taxon>Nematoda</taxon>
        <taxon>Chromadorea</taxon>
        <taxon>Rhabditida</taxon>
        <taxon>Spirurina</taxon>
        <taxon>Ascaridomorpha</taxon>
        <taxon>Ascaridoidea</taxon>
        <taxon>Toxocaridae</taxon>
        <taxon>Toxocara</taxon>
    </lineage>
</organism>